<sequence length="54" mass="5923">MIDTAVEDLCRHVRLAFDAMIGREKDMIPEPVLVAAIATAPIGAFTFLPHLLEC</sequence>
<dbReference type="EMBL" id="JACHOO010000006">
    <property type="protein sequence ID" value="MBB5753940.1"/>
    <property type="molecule type" value="Genomic_DNA"/>
</dbReference>
<accession>A0A7W9FNG6</accession>
<gene>
    <name evidence="1" type="ORF">GGQ63_003015</name>
</gene>
<dbReference type="GO" id="GO:0016020">
    <property type="term" value="C:membrane"/>
    <property type="evidence" value="ECO:0007669"/>
    <property type="project" value="InterPro"/>
</dbReference>
<proteinExistence type="predicted"/>
<keyword evidence="1" id="KW-0808">Transferase</keyword>
<dbReference type="GO" id="GO:0016301">
    <property type="term" value="F:kinase activity"/>
    <property type="evidence" value="ECO:0007669"/>
    <property type="project" value="UniProtKB-KW"/>
</dbReference>
<keyword evidence="1" id="KW-0418">Kinase</keyword>
<dbReference type="GO" id="GO:0008654">
    <property type="term" value="P:phospholipid biosynthetic process"/>
    <property type="evidence" value="ECO:0007669"/>
    <property type="project" value="InterPro"/>
</dbReference>
<dbReference type="InterPro" id="IPR036945">
    <property type="entry name" value="DAGK_sf"/>
</dbReference>
<dbReference type="AlphaFoldDB" id="A0A7W9FNG6"/>
<evidence type="ECO:0000313" key="1">
    <source>
        <dbReference type="EMBL" id="MBB5753940.1"/>
    </source>
</evidence>
<dbReference type="Gene3D" id="1.10.287.3610">
    <property type="match status" value="1"/>
</dbReference>
<keyword evidence="2" id="KW-1185">Reference proteome</keyword>
<evidence type="ECO:0000313" key="2">
    <source>
        <dbReference type="Proteomes" id="UP000523821"/>
    </source>
</evidence>
<organism evidence="1 2">
    <name type="scientific">Prosthecomicrobium pneumaticum</name>
    <dbReference type="NCBI Taxonomy" id="81895"/>
    <lineage>
        <taxon>Bacteria</taxon>
        <taxon>Pseudomonadati</taxon>
        <taxon>Pseudomonadota</taxon>
        <taxon>Alphaproteobacteria</taxon>
        <taxon>Hyphomicrobiales</taxon>
        <taxon>Kaistiaceae</taxon>
        <taxon>Prosthecomicrobium</taxon>
    </lineage>
</organism>
<reference evidence="1 2" key="1">
    <citation type="submission" date="2020-08" db="EMBL/GenBank/DDBJ databases">
        <title>Genomic Encyclopedia of Type Strains, Phase IV (KMG-IV): sequencing the most valuable type-strain genomes for metagenomic binning, comparative biology and taxonomic classification.</title>
        <authorList>
            <person name="Goeker M."/>
        </authorList>
    </citation>
    <scope>NUCLEOTIDE SEQUENCE [LARGE SCALE GENOMIC DNA]</scope>
    <source>
        <strain evidence="1 2">DSM 16268</strain>
    </source>
</reference>
<dbReference type="Proteomes" id="UP000523821">
    <property type="component" value="Unassembled WGS sequence"/>
</dbReference>
<dbReference type="InterPro" id="IPR000829">
    <property type="entry name" value="DAGK"/>
</dbReference>
<name>A0A7W9FNG6_9HYPH</name>
<protein>
    <submittedName>
        <fullName evidence="1">Diacylglycerol kinase</fullName>
    </submittedName>
</protein>
<dbReference type="Pfam" id="PF01219">
    <property type="entry name" value="DAGK_prokar"/>
    <property type="match status" value="1"/>
</dbReference>
<comment type="caution">
    <text evidence="1">The sequence shown here is derived from an EMBL/GenBank/DDBJ whole genome shotgun (WGS) entry which is preliminary data.</text>
</comment>